<dbReference type="SUPFAM" id="SSF57863">
    <property type="entry name" value="ArfGap/RecO-like zinc finger"/>
    <property type="match status" value="1"/>
</dbReference>
<evidence type="ECO:0000256" key="1">
    <source>
        <dbReference type="ARBA" id="ARBA00022468"/>
    </source>
</evidence>
<organism evidence="6 7">
    <name type="scientific">Anopheles albimanus</name>
    <name type="common">New world malaria mosquito</name>
    <dbReference type="NCBI Taxonomy" id="7167"/>
    <lineage>
        <taxon>Eukaryota</taxon>
        <taxon>Metazoa</taxon>
        <taxon>Ecdysozoa</taxon>
        <taxon>Arthropoda</taxon>
        <taxon>Hexapoda</taxon>
        <taxon>Insecta</taxon>
        <taxon>Pterygota</taxon>
        <taxon>Neoptera</taxon>
        <taxon>Endopterygota</taxon>
        <taxon>Diptera</taxon>
        <taxon>Nematocera</taxon>
        <taxon>Culicoidea</taxon>
        <taxon>Culicidae</taxon>
        <taxon>Anophelinae</taxon>
        <taxon>Anopheles</taxon>
    </lineage>
</organism>
<dbReference type="RefSeq" id="XP_035789799.1">
    <property type="nucleotide sequence ID" value="XM_035933906.1"/>
</dbReference>
<sequence length="562" mass="58039">MSRKNETERQKQIQEKCQMLLTKMLRDDDNKYCVDCDAKGPRWASWNLGVFLCIRCAGIHRNLGVHISRVKSVNLDSWTPEQVVSLEQMGNSRARAVYEAMLPDGFRRPQTDSSLESFIRAKYEHKKYLAREWVPPPPPKVDWDREIDEEIERQKRKKKSSSSAVGSVGTGAGLSLSSPLGSGGSAAANKKSSATSNSSSSATGASSSSSSSSSSVPKLKAPASSLKSSSRNSTSSATEAGTGQAASGTTTLNTSGNSSAGADLLGLSLNESTGGGGNSSSISGTSTANGSANNGIDLLERKSNATDDLAKAEADFFNQSASGAGIGGDAGSSKLTKDKIMALYGSGPAPTMAGAGAFGGGGFGGFQQATAPATVATGGLGPAGSTFPSAVNMQPFNNGQPTNAFGAFQTFPTSAAIGGASGMMNGNQPPLAGGQYVMPHGQPMMYGTNGMANGGGAIPPVYHPTVIGPLTMVPPQYPGMMAPAYAANHLLQQQQPPQHQQSVMGFPPMAGTGAAGLGGVPAFATFPNSVPQQQHQQQQLQPTASDKLNNQFGTMNLRDVWQ</sequence>
<keyword evidence="2" id="KW-0479">Metal-binding</keyword>
<evidence type="ECO:0000256" key="3">
    <source>
        <dbReference type="ARBA" id="ARBA00022771"/>
    </source>
</evidence>
<feature type="compositionally biased region" description="Low complexity" evidence="5">
    <location>
        <begin position="279"/>
        <end position="291"/>
    </location>
</feature>
<feature type="region of interest" description="Disordered" evidence="5">
    <location>
        <begin position="152"/>
        <end position="295"/>
    </location>
</feature>
<name>A0A182FTX2_ANOAL</name>
<dbReference type="RefSeq" id="XP_035789795.1">
    <property type="nucleotide sequence ID" value="XM_035933902.1"/>
</dbReference>
<feature type="compositionally biased region" description="Low complexity" evidence="5">
    <location>
        <begin position="161"/>
        <end position="272"/>
    </location>
</feature>
<dbReference type="PROSITE" id="PS50115">
    <property type="entry name" value="ARFGAP"/>
    <property type="match status" value="1"/>
</dbReference>
<keyword evidence="7" id="KW-1185">Reference proteome</keyword>
<dbReference type="GeneID" id="118465557"/>
<dbReference type="GO" id="GO:0005737">
    <property type="term" value="C:cytoplasm"/>
    <property type="evidence" value="ECO:0007669"/>
    <property type="project" value="TreeGrafter"/>
</dbReference>
<dbReference type="GO" id="GO:0008270">
    <property type="term" value="F:zinc ion binding"/>
    <property type="evidence" value="ECO:0007669"/>
    <property type="project" value="UniProtKB-KW"/>
</dbReference>
<dbReference type="STRING" id="7167.A0A182FTX2"/>
<dbReference type="InterPro" id="IPR001164">
    <property type="entry name" value="ArfGAP_dom"/>
</dbReference>
<evidence type="ECO:0000256" key="2">
    <source>
        <dbReference type="ARBA" id="ARBA00022723"/>
    </source>
</evidence>
<dbReference type="GO" id="GO:0005096">
    <property type="term" value="F:GTPase activator activity"/>
    <property type="evidence" value="ECO:0007669"/>
    <property type="project" value="UniProtKB-KW"/>
</dbReference>
<dbReference type="InterPro" id="IPR038508">
    <property type="entry name" value="ArfGAP_dom_sf"/>
</dbReference>
<dbReference type="InterPro" id="IPR037278">
    <property type="entry name" value="ARFGAP/RecO"/>
</dbReference>
<dbReference type="Proteomes" id="UP000069272">
    <property type="component" value="Chromosome 3R"/>
</dbReference>
<dbReference type="KEGG" id="aali:118465557"/>
<dbReference type="CDD" id="cd08839">
    <property type="entry name" value="ArfGap_SMAP"/>
    <property type="match status" value="1"/>
</dbReference>
<dbReference type="OrthoDB" id="73919at2759"/>
<reference evidence="6" key="2">
    <citation type="submission" date="2022-08" db="UniProtKB">
        <authorList>
            <consortium name="EnsemblMetazoa"/>
        </authorList>
    </citation>
    <scope>IDENTIFICATION</scope>
    <source>
        <strain evidence="6">STECLA/ALBI9_A</strain>
    </source>
</reference>
<dbReference type="PANTHER" id="PTHR45705">
    <property type="entry name" value="FI20236P1"/>
    <property type="match status" value="1"/>
</dbReference>
<dbReference type="SMART" id="SM00105">
    <property type="entry name" value="ArfGap"/>
    <property type="match status" value="1"/>
</dbReference>
<dbReference type="AlphaFoldDB" id="A0A182FTX2"/>
<dbReference type="RefSeq" id="XP_035789798.1">
    <property type="nucleotide sequence ID" value="XM_035933905.1"/>
</dbReference>
<protein>
    <submittedName>
        <fullName evidence="6">Uncharacterized protein</fullName>
    </submittedName>
</protein>
<dbReference type="RefSeq" id="XP_035789797.1">
    <property type="nucleotide sequence ID" value="XM_035933904.1"/>
</dbReference>
<dbReference type="FunFam" id="1.10.220.150:FF:000009">
    <property type="entry name" value="stromal membrane-associated protein 1 isoform X1"/>
    <property type="match status" value="1"/>
</dbReference>
<proteinExistence type="predicted"/>
<dbReference type="Gene3D" id="1.10.220.150">
    <property type="entry name" value="Arf GTPase activating protein"/>
    <property type="match status" value="1"/>
</dbReference>
<keyword evidence="4" id="KW-0862">Zinc</keyword>
<dbReference type="VEuPathDB" id="VectorBase:AALB20_035025"/>
<keyword evidence="3" id="KW-0863">Zinc-finger</keyword>
<dbReference type="PRINTS" id="PR00405">
    <property type="entry name" value="REVINTRACTNG"/>
</dbReference>
<dbReference type="EnsemblMetazoa" id="AALB010006-RA">
    <property type="protein sequence ID" value="AALB010006-PA"/>
    <property type="gene ID" value="AALB010006"/>
</dbReference>
<dbReference type="RefSeq" id="XP_035789796.1">
    <property type="nucleotide sequence ID" value="XM_035933903.1"/>
</dbReference>
<evidence type="ECO:0000313" key="7">
    <source>
        <dbReference type="Proteomes" id="UP000069272"/>
    </source>
</evidence>
<dbReference type="VEuPathDB" id="VectorBase:AALB010006"/>
<evidence type="ECO:0000256" key="5">
    <source>
        <dbReference type="SAM" id="MobiDB-lite"/>
    </source>
</evidence>
<evidence type="ECO:0000256" key="4">
    <source>
        <dbReference type="ARBA" id="ARBA00022833"/>
    </source>
</evidence>
<dbReference type="InterPro" id="IPR044732">
    <property type="entry name" value="ArfGAP_SMAP1-like"/>
</dbReference>
<evidence type="ECO:0000313" key="6">
    <source>
        <dbReference type="EnsemblMetazoa" id="AALB010006-PA"/>
    </source>
</evidence>
<accession>A0A182FTX2</accession>
<dbReference type="PANTHER" id="PTHR45705:SF1">
    <property type="entry name" value="FI20236P1"/>
    <property type="match status" value="1"/>
</dbReference>
<keyword evidence="1" id="KW-0343">GTPase activation</keyword>
<dbReference type="Pfam" id="PF01412">
    <property type="entry name" value="ArfGap"/>
    <property type="match status" value="1"/>
</dbReference>
<reference evidence="6 7" key="1">
    <citation type="journal article" date="2017" name="G3 (Bethesda)">
        <title>The Physical Genome Mapping of Anopheles albimanus Corrected Scaffold Misassemblies and Identified Interarm Rearrangements in Genus Anopheles.</title>
        <authorList>
            <person name="Artemov G.N."/>
            <person name="Peery A.N."/>
            <person name="Jiang X."/>
            <person name="Tu Z."/>
            <person name="Stegniy V.N."/>
            <person name="Sharakhova M.V."/>
            <person name="Sharakhov I.V."/>
        </authorList>
    </citation>
    <scope>NUCLEOTIDE SEQUENCE [LARGE SCALE GENOMIC DNA]</scope>
    <source>
        <strain evidence="6 7">ALBI9_A</strain>
    </source>
</reference>
<dbReference type="InterPro" id="IPR051718">
    <property type="entry name" value="ARF_GTPase-activating"/>
</dbReference>